<feature type="transmembrane region" description="Helical" evidence="5">
    <location>
        <begin position="290"/>
        <end position="311"/>
    </location>
</feature>
<dbReference type="PANTHER" id="PTHR23501:SF199">
    <property type="entry name" value="MFS EFFLUX TRANSPORTER INPD-RELATED"/>
    <property type="match status" value="1"/>
</dbReference>
<evidence type="ECO:0000313" key="7">
    <source>
        <dbReference type="Proteomes" id="UP000799764"/>
    </source>
</evidence>
<dbReference type="InterPro" id="IPR036259">
    <property type="entry name" value="MFS_trans_sf"/>
</dbReference>
<organism evidence="6 7">
    <name type="scientific">Karstenula rhodostoma CBS 690.94</name>
    <dbReference type="NCBI Taxonomy" id="1392251"/>
    <lineage>
        <taxon>Eukaryota</taxon>
        <taxon>Fungi</taxon>
        <taxon>Dikarya</taxon>
        <taxon>Ascomycota</taxon>
        <taxon>Pezizomycotina</taxon>
        <taxon>Dothideomycetes</taxon>
        <taxon>Pleosporomycetidae</taxon>
        <taxon>Pleosporales</taxon>
        <taxon>Massarineae</taxon>
        <taxon>Didymosphaeriaceae</taxon>
        <taxon>Karstenula</taxon>
    </lineage>
</organism>
<feature type="transmembrane region" description="Helical" evidence="5">
    <location>
        <begin position="220"/>
        <end position="241"/>
    </location>
</feature>
<comment type="caution">
    <text evidence="6">The sequence shown here is derived from an EMBL/GenBank/DDBJ whole genome shotgun (WGS) entry which is preliminary data.</text>
</comment>
<feature type="transmembrane region" description="Helical" evidence="5">
    <location>
        <begin position="70"/>
        <end position="95"/>
    </location>
</feature>
<feature type="transmembrane region" description="Helical" evidence="5">
    <location>
        <begin position="384"/>
        <end position="411"/>
    </location>
</feature>
<feature type="transmembrane region" description="Helical" evidence="5">
    <location>
        <begin position="354"/>
        <end position="372"/>
    </location>
</feature>
<feature type="transmembrane region" description="Helical" evidence="5">
    <location>
        <begin position="253"/>
        <end position="270"/>
    </location>
</feature>
<feature type="transmembrane region" description="Helical" evidence="5">
    <location>
        <begin position="323"/>
        <end position="347"/>
    </location>
</feature>
<reference evidence="6" key="1">
    <citation type="journal article" date="2020" name="Stud. Mycol.">
        <title>101 Dothideomycetes genomes: a test case for predicting lifestyles and emergence of pathogens.</title>
        <authorList>
            <person name="Haridas S."/>
            <person name="Albert R."/>
            <person name="Binder M."/>
            <person name="Bloem J."/>
            <person name="Labutti K."/>
            <person name="Salamov A."/>
            <person name="Andreopoulos B."/>
            <person name="Baker S."/>
            <person name="Barry K."/>
            <person name="Bills G."/>
            <person name="Bluhm B."/>
            <person name="Cannon C."/>
            <person name="Castanera R."/>
            <person name="Culley D."/>
            <person name="Daum C."/>
            <person name="Ezra D."/>
            <person name="Gonzalez J."/>
            <person name="Henrissat B."/>
            <person name="Kuo A."/>
            <person name="Liang C."/>
            <person name="Lipzen A."/>
            <person name="Lutzoni F."/>
            <person name="Magnuson J."/>
            <person name="Mondo S."/>
            <person name="Nolan M."/>
            <person name="Ohm R."/>
            <person name="Pangilinan J."/>
            <person name="Park H.-J."/>
            <person name="Ramirez L."/>
            <person name="Alfaro M."/>
            <person name="Sun H."/>
            <person name="Tritt A."/>
            <person name="Yoshinaga Y."/>
            <person name="Zwiers L.-H."/>
            <person name="Turgeon B."/>
            <person name="Goodwin S."/>
            <person name="Spatafora J."/>
            <person name="Crous P."/>
            <person name="Grigoriev I."/>
        </authorList>
    </citation>
    <scope>NUCLEOTIDE SEQUENCE</scope>
    <source>
        <strain evidence="6">CBS 690.94</strain>
    </source>
</reference>
<evidence type="ECO:0000256" key="2">
    <source>
        <dbReference type="ARBA" id="ARBA00022692"/>
    </source>
</evidence>
<dbReference type="Pfam" id="PF07690">
    <property type="entry name" value="MFS_1"/>
    <property type="match status" value="1"/>
</dbReference>
<name>A0A9P4U8P9_9PLEO</name>
<feature type="transmembrane region" description="Helical" evidence="5">
    <location>
        <begin position="176"/>
        <end position="199"/>
    </location>
</feature>
<dbReference type="CDD" id="cd17502">
    <property type="entry name" value="MFS_Azr1_MDR_like"/>
    <property type="match status" value="1"/>
</dbReference>
<proteinExistence type="predicted"/>
<keyword evidence="3 5" id="KW-1133">Transmembrane helix</keyword>
<feature type="transmembrane region" description="Helical" evidence="5">
    <location>
        <begin position="32"/>
        <end position="58"/>
    </location>
</feature>
<dbReference type="SUPFAM" id="SSF103473">
    <property type="entry name" value="MFS general substrate transporter"/>
    <property type="match status" value="1"/>
</dbReference>
<feature type="transmembrane region" description="Helical" evidence="5">
    <location>
        <begin position="494"/>
        <end position="514"/>
    </location>
</feature>
<accession>A0A9P4U8P9</accession>
<keyword evidence="7" id="KW-1185">Reference proteome</keyword>
<dbReference type="InterPro" id="IPR011701">
    <property type="entry name" value="MFS"/>
</dbReference>
<dbReference type="Gene3D" id="1.20.1250.20">
    <property type="entry name" value="MFS general substrate transporter like domains"/>
    <property type="match status" value="1"/>
</dbReference>
<dbReference type="EMBL" id="MU001507">
    <property type="protein sequence ID" value="KAF2440272.1"/>
    <property type="molecule type" value="Genomic_DNA"/>
</dbReference>
<feature type="transmembrane region" description="Helical" evidence="5">
    <location>
        <begin position="423"/>
        <end position="446"/>
    </location>
</feature>
<evidence type="ECO:0000256" key="4">
    <source>
        <dbReference type="ARBA" id="ARBA00023136"/>
    </source>
</evidence>
<evidence type="ECO:0000256" key="5">
    <source>
        <dbReference type="SAM" id="Phobius"/>
    </source>
</evidence>
<keyword evidence="4 5" id="KW-0472">Membrane</keyword>
<keyword evidence="2 5" id="KW-0812">Transmembrane</keyword>
<protein>
    <submittedName>
        <fullName evidence="6">MFS general substrate transporter</fullName>
    </submittedName>
</protein>
<feature type="transmembrane region" description="Helical" evidence="5">
    <location>
        <begin position="115"/>
        <end position="141"/>
    </location>
</feature>
<evidence type="ECO:0000256" key="3">
    <source>
        <dbReference type="ARBA" id="ARBA00022989"/>
    </source>
</evidence>
<dbReference type="GO" id="GO:0005886">
    <property type="term" value="C:plasma membrane"/>
    <property type="evidence" value="ECO:0007669"/>
    <property type="project" value="TreeGrafter"/>
</dbReference>
<dbReference type="AlphaFoldDB" id="A0A9P4U8P9"/>
<comment type="subcellular location">
    <subcellularLocation>
        <location evidence="1">Membrane</location>
        <topology evidence="1">Multi-pass membrane protein</topology>
    </subcellularLocation>
</comment>
<gene>
    <name evidence="6" type="ORF">P171DRAFT_457225</name>
</gene>
<evidence type="ECO:0000256" key="1">
    <source>
        <dbReference type="ARBA" id="ARBA00004141"/>
    </source>
</evidence>
<dbReference type="PANTHER" id="PTHR23501">
    <property type="entry name" value="MAJOR FACILITATOR SUPERFAMILY"/>
    <property type="match status" value="1"/>
</dbReference>
<dbReference type="Proteomes" id="UP000799764">
    <property type="component" value="Unassembled WGS sequence"/>
</dbReference>
<sequence length="531" mass="56713">MAFEKPEAAVNSAAEPQLAPGSPSTFLNGWRLGVVITSLFLGTFLIALDTNIVGVAIPKISTEFNALQDISWYGSAYLLTITAFQPMLGSFYRFFSVEGTYKGCIVVFESSSEMFIVGRAIAGLGAAGILQGALSIIGYAVELKDRPLYMGIVVSVFVVSTCMGPVLGGVFTDRTTWRWCFWINLPIGAVVLVILQLFLRIRGTDNPNRNLSLRNKMKHMDPVGCLFFIAAVVCLLLAFQWGGQSRPWNSSTIIGLFVGAGLLTIVFVYLQIKLGDKATIPPRVLKQRSILTGGGVLFFLGAACYVDSFYIPFWFQSVQGRDALAAGVRMIAFAVPQIVALIVAGAVVTKTGHYVPLIIVGGLVSIAGTALLTKLQPHTPTANWAAYMVVASIGQGTAMQLPYTAVGVVLSADDIPIGNAISVFVWQLGGAIAIAVGQTITLTTIITEVPKRIPEVSPQAVIAAGALGFDTLAATPDALVQLRDIWNLAFTRTMILSLAMTCAAVPCALGMEFLNSRKIAEQRMADAQGEE</sequence>
<dbReference type="GO" id="GO:0022857">
    <property type="term" value="F:transmembrane transporter activity"/>
    <property type="evidence" value="ECO:0007669"/>
    <property type="project" value="InterPro"/>
</dbReference>
<feature type="transmembrane region" description="Helical" evidence="5">
    <location>
        <begin position="148"/>
        <end position="170"/>
    </location>
</feature>
<dbReference type="OrthoDB" id="10021397at2759"/>
<dbReference type="Gene3D" id="1.20.1720.10">
    <property type="entry name" value="Multidrug resistance protein D"/>
    <property type="match status" value="1"/>
</dbReference>
<evidence type="ECO:0000313" key="6">
    <source>
        <dbReference type="EMBL" id="KAF2440272.1"/>
    </source>
</evidence>